<evidence type="ECO:0000313" key="2">
    <source>
        <dbReference type="Proteomes" id="UP000184310"/>
    </source>
</evidence>
<dbReference type="Pfam" id="PF15601">
    <property type="entry name" value="Imm70"/>
    <property type="match status" value="1"/>
</dbReference>
<dbReference type="OrthoDB" id="5120820at2"/>
<dbReference type="RefSeq" id="WP_072990591.1">
    <property type="nucleotide sequence ID" value="NZ_FQZB01000014.1"/>
</dbReference>
<dbReference type="Proteomes" id="UP000184310">
    <property type="component" value="Unassembled WGS sequence"/>
</dbReference>
<reference evidence="1 2" key="1">
    <citation type="submission" date="2016-11" db="EMBL/GenBank/DDBJ databases">
        <authorList>
            <person name="Jaros S."/>
            <person name="Januszkiewicz K."/>
            <person name="Wedrychowicz H."/>
        </authorList>
    </citation>
    <scope>NUCLEOTIDE SEQUENCE [LARGE SCALE GENOMIC DNA]</scope>
    <source>
        <strain evidence="1 2">DSM 21758</strain>
    </source>
</reference>
<name>A0A1M6QFG6_9CLOT</name>
<protein>
    <submittedName>
        <fullName evidence="1">Immunity protein 70</fullName>
    </submittedName>
</protein>
<keyword evidence="2" id="KW-1185">Reference proteome</keyword>
<organism evidence="1 2">
    <name type="scientific">Clostridium cavendishii DSM 21758</name>
    <dbReference type="NCBI Taxonomy" id="1121302"/>
    <lineage>
        <taxon>Bacteria</taxon>
        <taxon>Bacillati</taxon>
        <taxon>Bacillota</taxon>
        <taxon>Clostridia</taxon>
        <taxon>Eubacteriales</taxon>
        <taxon>Clostridiaceae</taxon>
        <taxon>Clostridium</taxon>
    </lineage>
</organism>
<gene>
    <name evidence="1" type="ORF">SAMN02745163_03387</name>
</gene>
<dbReference type="EMBL" id="FQZB01000014">
    <property type="protein sequence ID" value="SHK18951.1"/>
    <property type="molecule type" value="Genomic_DNA"/>
</dbReference>
<evidence type="ECO:0000313" key="1">
    <source>
        <dbReference type="EMBL" id="SHK18951.1"/>
    </source>
</evidence>
<dbReference type="AlphaFoldDB" id="A0A1M6QFG6"/>
<proteinExistence type="predicted"/>
<sequence>MNVGLFYSEIWWEIGSPDLLHSLFSTISYNLEQNGWGSKYPYLLKKLYNSKIERGETEMALNEIMDIKEKFLSLSAQNMIWDIEETTKKVPLNYNYHLKAQNLAECFISVGEKNIIEKLIETLEWCTKKNFTLEIRREDDIYR</sequence>
<dbReference type="InterPro" id="IPR028185">
    <property type="entry name" value="Imm70"/>
</dbReference>
<accession>A0A1M6QFG6</accession>